<evidence type="ECO:0000256" key="1">
    <source>
        <dbReference type="ARBA" id="ARBA00023015"/>
    </source>
</evidence>
<protein>
    <submittedName>
        <fullName evidence="4">Uncharacterized protein</fullName>
    </submittedName>
</protein>
<evidence type="ECO:0000313" key="4">
    <source>
        <dbReference type="EMBL" id="CAD7646247.1"/>
    </source>
</evidence>
<keyword evidence="5" id="KW-1185">Reference proteome</keyword>
<gene>
    <name evidence="4" type="ORF">ONB1V03_LOCUS5625</name>
</gene>
<evidence type="ECO:0000313" key="5">
    <source>
        <dbReference type="Proteomes" id="UP000728032"/>
    </source>
</evidence>
<reference evidence="4" key="1">
    <citation type="submission" date="2020-11" db="EMBL/GenBank/DDBJ databases">
        <authorList>
            <person name="Tran Van P."/>
        </authorList>
    </citation>
    <scope>NUCLEOTIDE SEQUENCE</scope>
</reference>
<evidence type="ECO:0000256" key="3">
    <source>
        <dbReference type="ARBA" id="ARBA00023170"/>
    </source>
</evidence>
<keyword evidence="1" id="KW-0805">Transcription regulation</keyword>
<organism evidence="4">
    <name type="scientific">Oppiella nova</name>
    <dbReference type="NCBI Taxonomy" id="334625"/>
    <lineage>
        <taxon>Eukaryota</taxon>
        <taxon>Metazoa</taxon>
        <taxon>Ecdysozoa</taxon>
        <taxon>Arthropoda</taxon>
        <taxon>Chelicerata</taxon>
        <taxon>Arachnida</taxon>
        <taxon>Acari</taxon>
        <taxon>Acariformes</taxon>
        <taxon>Sarcoptiformes</taxon>
        <taxon>Oribatida</taxon>
        <taxon>Brachypylina</taxon>
        <taxon>Oppioidea</taxon>
        <taxon>Oppiidae</taxon>
        <taxon>Oppiella</taxon>
    </lineage>
</organism>
<name>A0A7R9LQY1_9ACAR</name>
<dbReference type="EMBL" id="OC917130">
    <property type="protein sequence ID" value="CAD7646247.1"/>
    <property type="molecule type" value="Genomic_DNA"/>
</dbReference>
<dbReference type="EMBL" id="CAJPVJ010002305">
    <property type="protein sequence ID" value="CAG2166097.1"/>
    <property type="molecule type" value="Genomic_DNA"/>
</dbReference>
<dbReference type="AlphaFoldDB" id="A0A7R9LQY1"/>
<proteinExistence type="predicted"/>
<dbReference type="SUPFAM" id="SSF48508">
    <property type="entry name" value="Nuclear receptor ligand-binding domain"/>
    <property type="match status" value="1"/>
</dbReference>
<sequence length="238" mass="28550">MDNYTVVASAIISVPLRVNREWILNAKEREERQQKIEKNRTKLREREVKKSIQLYQKWDQSLEISSTSTNSGPNTCDTISYKKDNCIDVDRDNIHDSTYQLAVELEFNNIPRPIDDYSRIILLWIIILFNANRPNLIDKNYIKHQQHLYMYLLQRYLRVKYSPPCEANVKFLRILNILYDMKTMRELHIENIRKVDARMCSPLMREILATRMSQKDYDLKYPEIVHPFKIKILKSNLR</sequence>
<dbReference type="OrthoDB" id="6516195at2759"/>
<keyword evidence="3" id="KW-0675">Receptor</keyword>
<dbReference type="Gene3D" id="1.10.565.10">
    <property type="entry name" value="Retinoid X Receptor"/>
    <property type="match status" value="1"/>
</dbReference>
<dbReference type="Proteomes" id="UP000728032">
    <property type="component" value="Unassembled WGS sequence"/>
</dbReference>
<dbReference type="InterPro" id="IPR035500">
    <property type="entry name" value="NHR-like_dom_sf"/>
</dbReference>
<keyword evidence="2" id="KW-0804">Transcription</keyword>
<evidence type="ECO:0000256" key="2">
    <source>
        <dbReference type="ARBA" id="ARBA00023163"/>
    </source>
</evidence>
<accession>A0A7R9LQY1</accession>